<dbReference type="PANTHER" id="PTHR11215:SF1">
    <property type="entry name" value="MYG1 EXONUCLEASE"/>
    <property type="match status" value="1"/>
</dbReference>
<evidence type="ECO:0000313" key="2">
    <source>
        <dbReference type="EMBL" id="GAN54785.1"/>
    </source>
</evidence>
<accession>A0A0D6MN15</accession>
<dbReference type="STRING" id="1231623.Tasa_031_003"/>
<keyword evidence="3" id="KW-1185">Reference proteome</keyword>
<dbReference type="InterPro" id="IPR003226">
    <property type="entry name" value="MYG1_exonuclease"/>
</dbReference>
<proteinExistence type="inferred from homology"/>
<dbReference type="GO" id="GO:0005737">
    <property type="term" value="C:cytoplasm"/>
    <property type="evidence" value="ECO:0007669"/>
    <property type="project" value="TreeGrafter"/>
</dbReference>
<dbReference type="AlphaFoldDB" id="A0A0D6MN15"/>
<evidence type="ECO:0000256" key="1">
    <source>
        <dbReference type="ARBA" id="ARBA00010105"/>
    </source>
</evidence>
<comment type="similarity">
    <text evidence="1">Belongs to the MYG1 family.</text>
</comment>
<evidence type="ECO:0008006" key="4">
    <source>
        <dbReference type="Google" id="ProtNLM"/>
    </source>
</evidence>
<dbReference type="Proteomes" id="UP000032679">
    <property type="component" value="Unassembled WGS sequence"/>
</dbReference>
<organism evidence="2 3">
    <name type="scientific">Tanticharoenia sakaeratensis NBRC 103193</name>
    <dbReference type="NCBI Taxonomy" id="1231623"/>
    <lineage>
        <taxon>Bacteria</taxon>
        <taxon>Pseudomonadati</taxon>
        <taxon>Pseudomonadota</taxon>
        <taxon>Alphaproteobacteria</taxon>
        <taxon>Acetobacterales</taxon>
        <taxon>Acetobacteraceae</taxon>
        <taxon>Tanticharoenia</taxon>
    </lineage>
</organism>
<dbReference type="Pfam" id="PF03690">
    <property type="entry name" value="MYG1_exonuc"/>
    <property type="match status" value="1"/>
</dbReference>
<dbReference type="RefSeq" id="WP_048849402.1">
    <property type="nucleotide sequence ID" value="NZ_BALE01000031.1"/>
</dbReference>
<dbReference type="OrthoDB" id="183622at2"/>
<reference evidence="2 3" key="1">
    <citation type="submission" date="2012-10" db="EMBL/GenBank/DDBJ databases">
        <title>Genome sequencing of Tanticharoenia sakaeratensis NBRC 103193.</title>
        <authorList>
            <person name="Azuma Y."/>
            <person name="Hadano H."/>
            <person name="Hirakawa H."/>
            <person name="Matsushita K."/>
        </authorList>
    </citation>
    <scope>NUCLEOTIDE SEQUENCE [LARGE SCALE GENOMIC DNA]</scope>
    <source>
        <strain evidence="2 3">NBRC 103193</strain>
    </source>
</reference>
<sequence>MSQHTPIGLDNSTANVTALTHSGNFHVDETLGYVILHYALAPDGDLIHRVLGDAAPDRLTFIRTRSPETIKTADIVFDVGGVFDPTHGRYDHHMRDKPLRADGTPYSAAGLLWEDYGKAAIRNILAAPADDTVIASIWKTIDKSLILPVDQDDNGVAKMGKLSLADIVSACSPPWDTAELYGPEEARLREGRGFANAAAAVASHLVNMIDRARASLKAADRVMAAYEQAEDKRILVMDTGMPTEKMIFEHDLPVVYVVSPAGPDQWNVKAIPPTRGEFGQRVSLPAAWGGLERQALATVSGVQDAVFAHPARFICGAQSREGAVRMARLALEIDSEMKRSNAQ</sequence>
<gene>
    <name evidence="2" type="ORF">Tasa_031_003</name>
</gene>
<protein>
    <recommendedName>
        <fullName evidence="4">Metal-dependent protein hydrolase</fullName>
    </recommendedName>
</protein>
<evidence type="ECO:0000313" key="3">
    <source>
        <dbReference type="Proteomes" id="UP000032679"/>
    </source>
</evidence>
<name>A0A0D6MN15_9PROT</name>
<comment type="caution">
    <text evidence="2">The sequence shown here is derived from an EMBL/GenBank/DDBJ whole genome shotgun (WGS) entry which is preliminary data.</text>
</comment>
<dbReference type="PANTHER" id="PTHR11215">
    <property type="entry name" value="METAL DEPENDENT HYDROLASE - RELATED"/>
    <property type="match status" value="1"/>
</dbReference>
<dbReference type="EMBL" id="BALE01000031">
    <property type="protein sequence ID" value="GAN54785.1"/>
    <property type="molecule type" value="Genomic_DNA"/>
</dbReference>